<feature type="region of interest" description="Disordered" evidence="1">
    <location>
        <begin position="55"/>
        <end position="74"/>
    </location>
</feature>
<dbReference type="Proteomes" id="UP001499974">
    <property type="component" value="Unassembled WGS sequence"/>
</dbReference>
<accession>A0ABP8XYS0</accession>
<proteinExistence type="predicted"/>
<protein>
    <submittedName>
        <fullName evidence="2">Uncharacterized protein</fullName>
    </submittedName>
</protein>
<evidence type="ECO:0000313" key="3">
    <source>
        <dbReference type="Proteomes" id="UP001499974"/>
    </source>
</evidence>
<evidence type="ECO:0000256" key="1">
    <source>
        <dbReference type="SAM" id="MobiDB-lite"/>
    </source>
</evidence>
<dbReference type="EMBL" id="BAABKM010000004">
    <property type="protein sequence ID" value="GAA4718260.1"/>
    <property type="molecule type" value="Genomic_DNA"/>
</dbReference>
<sequence length="74" mass="8110">MTAMELTTCPDCGQPSEVEWRATLESTDGPVEHARVHCLTGHRFLLPVEWLARTAPPVRPGAPSRVQSEARDAS</sequence>
<comment type="caution">
    <text evidence="2">The sequence shown here is derived from an EMBL/GenBank/DDBJ whole genome shotgun (WGS) entry which is preliminary data.</text>
</comment>
<gene>
    <name evidence="2" type="ORF">GCM10023349_42750</name>
</gene>
<reference evidence="3" key="1">
    <citation type="journal article" date="2019" name="Int. J. Syst. Evol. Microbiol.">
        <title>The Global Catalogue of Microorganisms (GCM) 10K type strain sequencing project: providing services to taxonomists for standard genome sequencing and annotation.</title>
        <authorList>
            <consortium name="The Broad Institute Genomics Platform"/>
            <consortium name="The Broad Institute Genome Sequencing Center for Infectious Disease"/>
            <person name="Wu L."/>
            <person name="Ma J."/>
        </authorList>
    </citation>
    <scope>NUCLEOTIDE SEQUENCE [LARGE SCALE GENOMIC DNA]</scope>
    <source>
        <strain evidence="3">JCM 18531</strain>
    </source>
</reference>
<evidence type="ECO:0000313" key="2">
    <source>
        <dbReference type="EMBL" id="GAA4718260.1"/>
    </source>
</evidence>
<name>A0ABP8XYS0_9ACTN</name>
<organism evidence="2 3">
    <name type="scientific">Nocardioides conyzicola</name>
    <dbReference type="NCBI Taxonomy" id="1651781"/>
    <lineage>
        <taxon>Bacteria</taxon>
        <taxon>Bacillati</taxon>
        <taxon>Actinomycetota</taxon>
        <taxon>Actinomycetes</taxon>
        <taxon>Propionibacteriales</taxon>
        <taxon>Nocardioidaceae</taxon>
        <taxon>Nocardioides</taxon>
    </lineage>
</organism>
<keyword evidence="3" id="KW-1185">Reference proteome</keyword>